<sequence>MNALLRRDKCGSKRRAKTLIVKIGSPIAGHPSTEELSIRCILP</sequence>
<name>Q7USL5_RHOBA</name>
<dbReference type="KEGG" id="rba:RB4428"/>
<keyword evidence="2" id="KW-1185">Reference proteome</keyword>
<dbReference type="Proteomes" id="UP000001025">
    <property type="component" value="Chromosome"/>
</dbReference>
<dbReference type="HOGENOM" id="CLU_3238788_0_0_0"/>
<protein>
    <submittedName>
        <fullName evidence="1">Uncharacterized protein</fullName>
    </submittedName>
</protein>
<dbReference type="AlphaFoldDB" id="Q7USL5"/>
<accession>Q7USL5</accession>
<evidence type="ECO:0000313" key="2">
    <source>
        <dbReference type="Proteomes" id="UP000001025"/>
    </source>
</evidence>
<proteinExistence type="predicted"/>
<reference evidence="1 2" key="1">
    <citation type="journal article" date="2003" name="Proc. Natl. Acad. Sci. U.S.A.">
        <title>Complete genome sequence of the marine planctomycete Pirellula sp. strain 1.</title>
        <authorList>
            <person name="Gloeckner F.O."/>
            <person name="Kube M."/>
            <person name="Bauer M."/>
            <person name="Teeling H."/>
            <person name="Lombardot T."/>
            <person name="Ludwig W."/>
            <person name="Gade D."/>
            <person name="Beck A."/>
            <person name="Borzym K."/>
            <person name="Heitmann K."/>
            <person name="Rabus R."/>
            <person name="Schlesner H."/>
            <person name="Amann R."/>
            <person name="Reinhardt R."/>
        </authorList>
    </citation>
    <scope>NUCLEOTIDE SEQUENCE [LARGE SCALE GENOMIC DNA]</scope>
    <source>
        <strain evidence="2">DSM 10527 / NCIMB 13988 / SH1</strain>
    </source>
</reference>
<evidence type="ECO:0000313" key="1">
    <source>
        <dbReference type="EMBL" id="CAD73781.1"/>
    </source>
</evidence>
<dbReference type="EnsemblBacteria" id="CAD73781">
    <property type="protein sequence ID" value="CAD73781"/>
    <property type="gene ID" value="RB4428"/>
</dbReference>
<organism evidence="1 2">
    <name type="scientific">Rhodopirellula baltica (strain DSM 10527 / NCIMB 13988 / SH1)</name>
    <dbReference type="NCBI Taxonomy" id="243090"/>
    <lineage>
        <taxon>Bacteria</taxon>
        <taxon>Pseudomonadati</taxon>
        <taxon>Planctomycetota</taxon>
        <taxon>Planctomycetia</taxon>
        <taxon>Pirellulales</taxon>
        <taxon>Pirellulaceae</taxon>
        <taxon>Rhodopirellula</taxon>
    </lineage>
</organism>
<gene>
    <name evidence="1" type="ordered locus">RB4428</name>
</gene>
<dbReference type="EMBL" id="BX294140">
    <property type="protein sequence ID" value="CAD73781.1"/>
    <property type="molecule type" value="Genomic_DNA"/>
</dbReference>
<dbReference type="InParanoid" id="Q7USL5"/>